<keyword evidence="2" id="KW-1185">Reference proteome</keyword>
<dbReference type="GeneID" id="94834979"/>
<dbReference type="Proteomes" id="UP000179807">
    <property type="component" value="Unassembled WGS sequence"/>
</dbReference>
<accession>A0A1J4KKZ4</accession>
<evidence type="ECO:0000313" key="1">
    <source>
        <dbReference type="EMBL" id="OHT11810.1"/>
    </source>
</evidence>
<organism evidence="1 2">
    <name type="scientific">Tritrichomonas foetus</name>
    <dbReference type="NCBI Taxonomy" id="1144522"/>
    <lineage>
        <taxon>Eukaryota</taxon>
        <taxon>Metamonada</taxon>
        <taxon>Parabasalia</taxon>
        <taxon>Tritrichomonadida</taxon>
        <taxon>Tritrichomonadidae</taxon>
        <taxon>Tritrichomonas</taxon>
    </lineage>
</organism>
<comment type="caution">
    <text evidence="1">The sequence shown here is derived from an EMBL/GenBank/DDBJ whole genome shotgun (WGS) entry which is preliminary data.</text>
</comment>
<dbReference type="OrthoDB" id="10266065at2759"/>
<dbReference type="EMBL" id="MLAK01000578">
    <property type="protein sequence ID" value="OHT11810.1"/>
    <property type="molecule type" value="Genomic_DNA"/>
</dbReference>
<protein>
    <submittedName>
        <fullName evidence="1">Uncharacterized protein</fullName>
    </submittedName>
</protein>
<gene>
    <name evidence="1" type="ORF">TRFO_18593</name>
</gene>
<name>A0A1J4KKZ4_9EUKA</name>
<proteinExistence type="predicted"/>
<evidence type="ECO:0000313" key="2">
    <source>
        <dbReference type="Proteomes" id="UP000179807"/>
    </source>
</evidence>
<reference evidence="1" key="1">
    <citation type="submission" date="2016-10" db="EMBL/GenBank/DDBJ databases">
        <authorList>
            <person name="Benchimol M."/>
            <person name="Almeida L.G."/>
            <person name="Vasconcelos A.T."/>
            <person name="Perreira-Neves A."/>
            <person name="Rosa I.A."/>
            <person name="Tasca T."/>
            <person name="Bogo M.R."/>
            <person name="de Souza W."/>
        </authorList>
    </citation>
    <scope>NUCLEOTIDE SEQUENCE [LARGE SCALE GENOMIC DNA]</scope>
    <source>
        <strain evidence="1">K</strain>
    </source>
</reference>
<sequence length="230" mass="26261">MTESNQRTNETQADIIARDWQIANPIPVCKPKYTRGAESFPFPVFQLYNEFVNKILPTFELNVNVIPSAACQFLTKAVDTDCDSPFLYQMLIRAFLLSCQKEMLYIMAHPSLTRTSLLHNELVNAAEMIKKRELSAEMVNFCDMMLADALDLYHSSFSDVIDNNFWAKTKTVDELINQFLKKEIERLRLLSPYTFNQLGAVIMRKSIDSAPASSVGALKKWGTENNVPFE</sequence>
<dbReference type="VEuPathDB" id="TrichDB:TRFO_18593"/>
<dbReference type="RefSeq" id="XP_068364946.1">
    <property type="nucleotide sequence ID" value="XM_068500275.1"/>
</dbReference>
<dbReference type="AlphaFoldDB" id="A0A1J4KKZ4"/>